<comment type="caution">
    <text evidence="3">The sequence shown here is derived from an EMBL/GenBank/DDBJ whole genome shotgun (WGS) entry which is preliminary data.</text>
</comment>
<organism evidence="3 4">
    <name type="scientific">Rhodopirellula bahusiensis</name>
    <dbReference type="NCBI Taxonomy" id="2014065"/>
    <lineage>
        <taxon>Bacteria</taxon>
        <taxon>Pseudomonadati</taxon>
        <taxon>Planctomycetota</taxon>
        <taxon>Planctomycetia</taxon>
        <taxon>Pirellulales</taxon>
        <taxon>Pirellulaceae</taxon>
        <taxon>Rhodopirellula</taxon>
    </lineage>
</organism>
<dbReference type="Pfam" id="PF02657">
    <property type="entry name" value="SufE"/>
    <property type="match status" value="1"/>
</dbReference>
<evidence type="ECO:0000313" key="3">
    <source>
        <dbReference type="EMBL" id="PHQ33257.1"/>
    </source>
</evidence>
<dbReference type="OrthoDB" id="9799320at2"/>
<sequence length="142" mass="16118">MQDLTIEELYEEFEDLPDWDERCDYLIDLGFSLPELPAESKTEENRVHGCQSNVWLVADIKKSNPPTVEFLANSDAVIVNGLIAVIAALYSRKTPQEIISINAEEAFKKLGLERHLSPQRRNGLYSMVQRVRELAVQAEAQS</sequence>
<keyword evidence="4" id="KW-1185">Reference proteome</keyword>
<reference evidence="3 4" key="1">
    <citation type="submission" date="2017-06" db="EMBL/GenBank/DDBJ databases">
        <title>Description of Rhodopirellula bahusiensis sp. nov.</title>
        <authorList>
            <person name="Kizina J."/>
            <person name="Harder J."/>
        </authorList>
    </citation>
    <scope>NUCLEOTIDE SEQUENCE [LARGE SCALE GENOMIC DNA]</scope>
    <source>
        <strain evidence="3 4">SWK21</strain>
    </source>
</reference>
<dbReference type="InterPro" id="IPR003808">
    <property type="entry name" value="Fe-S_metab-assoc_dom"/>
</dbReference>
<dbReference type="Gene3D" id="3.90.1010.10">
    <property type="match status" value="1"/>
</dbReference>
<dbReference type="RefSeq" id="WP_099262653.1">
    <property type="nucleotide sequence ID" value="NZ_NIZW01000018.1"/>
</dbReference>
<dbReference type="GeneID" id="90610506"/>
<evidence type="ECO:0000313" key="4">
    <source>
        <dbReference type="Proteomes" id="UP000225740"/>
    </source>
</evidence>
<proteinExistence type="inferred from homology"/>
<dbReference type="SUPFAM" id="SSF82649">
    <property type="entry name" value="SufE/NifU"/>
    <property type="match status" value="1"/>
</dbReference>
<feature type="domain" description="Fe-S metabolism associated" evidence="2">
    <location>
        <begin position="11"/>
        <end position="133"/>
    </location>
</feature>
<comment type="similarity">
    <text evidence="1">Belongs to the SufE family.</text>
</comment>
<protein>
    <submittedName>
        <fullName evidence="3">Cysteine desufuration protein SufE</fullName>
    </submittedName>
</protein>
<name>A0A2G1W2I5_9BACT</name>
<dbReference type="Proteomes" id="UP000225740">
    <property type="component" value="Unassembled WGS sequence"/>
</dbReference>
<dbReference type="AlphaFoldDB" id="A0A2G1W2I5"/>
<gene>
    <name evidence="3" type="ORF">CEE69_21225</name>
</gene>
<accession>A0A2G1W2I5</accession>
<evidence type="ECO:0000259" key="2">
    <source>
        <dbReference type="Pfam" id="PF02657"/>
    </source>
</evidence>
<dbReference type="PANTHER" id="PTHR43597">
    <property type="entry name" value="SULFUR ACCEPTOR PROTEIN CSDE"/>
    <property type="match status" value="1"/>
</dbReference>
<dbReference type="PANTHER" id="PTHR43597:SF5">
    <property type="entry name" value="SUFE-LIKE PROTEIN 2, CHLOROPLASTIC"/>
    <property type="match status" value="1"/>
</dbReference>
<evidence type="ECO:0000256" key="1">
    <source>
        <dbReference type="ARBA" id="ARBA00010282"/>
    </source>
</evidence>
<dbReference type="EMBL" id="NIZW01000018">
    <property type="protein sequence ID" value="PHQ33257.1"/>
    <property type="molecule type" value="Genomic_DNA"/>
</dbReference>